<dbReference type="SUPFAM" id="SSF160207">
    <property type="entry name" value="NMB0488-like"/>
    <property type="match status" value="1"/>
</dbReference>
<accession>A0A4R4J4I2</accession>
<proteinExistence type="predicted"/>
<evidence type="ECO:0008006" key="4">
    <source>
        <dbReference type="Google" id="ProtNLM"/>
    </source>
</evidence>
<keyword evidence="1" id="KW-0175">Coiled coil</keyword>
<dbReference type="RefSeq" id="WP_132347215.1">
    <property type="nucleotide sequence ID" value="NZ_CAWOLF010000021.1"/>
</dbReference>
<dbReference type="Pfam" id="PF07751">
    <property type="entry name" value="Abi_2"/>
    <property type="match status" value="1"/>
</dbReference>
<organism evidence="2 3">
    <name type="scientific">Photorhabdus luminescens subsp. mexicana</name>
    <dbReference type="NCBI Taxonomy" id="2100167"/>
    <lineage>
        <taxon>Bacteria</taxon>
        <taxon>Pseudomonadati</taxon>
        <taxon>Pseudomonadota</taxon>
        <taxon>Gammaproteobacteria</taxon>
        <taxon>Enterobacterales</taxon>
        <taxon>Morganellaceae</taxon>
        <taxon>Photorhabdus</taxon>
    </lineage>
</organism>
<name>A0A4R4J4I2_PHOLU</name>
<dbReference type="EMBL" id="PUJX01000021">
    <property type="protein sequence ID" value="TDB47589.1"/>
    <property type="molecule type" value="Genomic_DNA"/>
</dbReference>
<dbReference type="Gene3D" id="3.40.1590.10">
    <property type="entry name" value="NMB0488-like"/>
    <property type="match status" value="1"/>
</dbReference>
<feature type="coiled-coil region" evidence="1">
    <location>
        <begin position="359"/>
        <end position="386"/>
    </location>
</feature>
<protein>
    <recommendedName>
        <fullName evidence="4">Abi-like protein</fullName>
    </recommendedName>
</protein>
<dbReference type="AlphaFoldDB" id="A0A4R4J4I2"/>
<dbReference type="InterPro" id="IPR011664">
    <property type="entry name" value="Abi_system_AbiD/AbiF-like"/>
</dbReference>
<dbReference type="InterPro" id="IPR009888">
    <property type="entry name" value="CdiI_Proteobact"/>
</dbReference>
<reference evidence="2 3" key="1">
    <citation type="journal article" date="2019" name="Int. J. Syst. Evol. Microbiol.">
        <title>Photorhabdus khanii subsp. guanajuatensis subsp. nov., isolated from Heterorhabditis atacamensis, and Photorhabdus luminescens subsp. mexicana subsp. nov., isolated from Heterorhabditis mexicana entomopathogenic nematodes.</title>
        <authorList>
            <person name="Machado R.A.R."/>
            <person name="Bruno P."/>
            <person name="Arce C.C.M."/>
            <person name="Liechti N."/>
            <person name="Kohler A."/>
            <person name="Bernal J."/>
            <person name="Bruggmann R."/>
            <person name="Turlings T.C.J."/>
        </authorList>
    </citation>
    <scope>NUCLEOTIDE SEQUENCE [LARGE SCALE GENOMIC DNA]</scope>
    <source>
        <strain evidence="2 3">MEX47-22</strain>
    </source>
</reference>
<evidence type="ECO:0000313" key="2">
    <source>
        <dbReference type="EMBL" id="TDB47589.1"/>
    </source>
</evidence>
<dbReference type="Pfam" id="PF07262">
    <property type="entry name" value="CdiI"/>
    <property type="match status" value="1"/>
</dbReference>
<evidence type="ECO:0000313" key="3">
    <source>
        <dbReference type="Proteomes" id="UP000295550"/>
    </source>
</evidence>
<gene>
    <name evidence="2" type="ORF">C5468_18260</name>
</gene>
<dbReference type="InterPro" id="IPR037891">
    <property type="entry name" value="Cdil-like_sf"/>
</dbReference>
<evidence type="ECO:0000256" key="1">
    <source>
        <dbReference type="SAM" id="Coils"/>
    </source>
</evidence>
<dbReference type="Proteomes" id="UP000295550">
    <property type="component" value="Unassembled WGS sequence"/>
</dbReference>
<sequence>MSEIFERWKNARCVFNGDFYSVTTYSGYRALYLDPLGGNHMLSPDTSDAELGAVVINALSNSRFIPYESFGDFLDNEKRKERYDQWITEMMEFHRYRSKRQLFKQEQAGKNEKSHPEVAFPYNYFRMRPLLKRRLRLNVCTLNPSLIEVKLFLQTAPLTVFYRFFKIGLNMEQYISKERFEIYTTILKIQSEHVMAAYCWNKELSGSMIPALQCLEVTLRNAIDYAIRSYPPRGAKGLYKVDHNWIYSLFNYMGGKTYSKNIIRFKKVKNSKEKKDGNGYLLNKYGKRVIDKYIWEETQINAAKNKIIEENKILTPSRIISSLTFGFWTNLLSHKYEDKDSETLLWPNLLVHVFPYAPKDMTRKKIEDLLKKIKGLRNRISHHEAIWKFHYDDPSTHLPDYSAPVHGAQASCALLIKHYEDMLDMIGWISPERKDNFIKHHANERFYALCSVEGLNKYIDRHKR</sequence>
<comment type="caution">
    <text evidence="2">The sequence shown here is derived from an EMBL/GenBank/DDBJ whole genome shotgun (WGS) entry which is preliminary data.</text>
</comment>
<dbReference type="CDD" id="cd13445">
    <property type="entry name" value="CDI_inhibitor_EC869_like"/>
    <property type="match status" value="1"/>
</dbReference>